<dbReference type="PANTHER" id="PTHR31964">
    <property type="entry name" value="ADENINE NUCLEOTIDE ALPHA HYDROLASES-LIKE SUPERFAMILY PROTEIN"/>
    <property type="match status" value="1"/>
</dbReference>
<dbReference type="PRINTS" id="PR01438">
    <property type="entry name" value="UNVRSLSTRESS"/>
</dbReference>
<dbReference type="PANTHER" id="PTHR31964:SF124">
    <property type="entry name" value="ADENINE NUCLEOTIDE ALPHA HYDROLASES-LIKE SUPERFAMILY PROTEIN"/>
    <property type="match status" value="1"/>
</dbReference>
<feature type="region of interest" description="Disordered" evidence="1">
    <location>
        <begin position="165"/>
        <end position="219"/>
    </location>
</feature>
<organism evidence="3 4">
    <name type="scientific">Ensete ventricosum</name>
    <name type="common">Abyssinian banana</name>
    <name type="synonym">Musa ensete</name>
    <dbReference type="NCBI Taxonomy" id="4639"/>
    <lineage>
        <taxon>Eukaryota</taxon>
        <taxon>Viridiplantae</taxon>
        <taxon>Streptophyta</taxon>
        <taxon>Embryophyta</taxon>
        <taxon>Tracheophyta</taxon>
        <taxon>Spermatophyta</taxon>
        <taxon>Magnoliopsida</taxon>
        <taxon>Liliopsida</taxon>
        <taxon>Zingiberales</taxon>
        <taxon>Musaceae</taxon>
        <taxon>Ensete</taxon>
    </lineage>
</organism>
<feature type="domain" description="UspA" evidence="2">
    <location>
        <begin position="2"/>
        <end position="151"/>
    </location>
</feature>
<feature type="compositionally biased region" description="Basic and acidic residues" evidence="1">
    <location>
        <begin position="191"/>
        <end position="201"/>
    </location>
</feature>
<dbReference type="InterPro" id="IPR014729">
    <property type="entry name" value="Rossmann-like_a/b/a_fold"/>
</dbReference>
<reference evidence="3 4" key="1">
    <citation type="submission" date="2022-12" db="EMBL/GenBank/DDBJ databases">
        <title>Chromosome-scale assembly of the Ensete ventricosum genome.</title>
        <authorList>
            <person name="Dussert Y."/>
            <person name="Stocks J."/>
            <person name="Wendawek A."/>
            <person name="Woldeyes F."/>
            <person name="Nichols R.A."/>
            <person name="Borrell J.S."/>
        </authorList>
    </citation>
    <scope>NUCLEOTIDE SEQUENCE [LARGE SCALE GENOMIC DNA]</scope>
    <source>
        <strain evidence="4">cv. Maze</strain>
        <tissue evidence="3">Seeds</tissue>
    </source>
</reference>
<evidence type="ECO:0000313" key="4">
    <source>
        <dbReference type="Proteomes" id="UP001222027"/>
    </source>
</evidence>
<dbReference type="Proteomes" id="UP001222027">
    <property type="component" value="Unassembled WGS sequence"/>
</dbReference>
<dbReference type="EMBL" id="JAQQAF010000008">
    <property type="protein sequence ID" value="KAJ8465497.1"/>
    <property type="molecule type" value="Genomic_DNA"/>
</dbReference>
<dbReference type="InterPro" id="IPR006016">
    <property type="entry name" value="UspA"/>
</dbReference>
<dbReference type="SUPFAM" id="SSF52402">
    <property type="entry name" value="Adenine nucleotide alpha hydrolases-like"/>
    <property type="match status" value="1"/>
</dbReference>
<evidence type="ECO:0000313" key="3">
    <source>
        <dbReference type="EMBL" id="KAJ8465497.1"/>
    </source>
</evidence>
<gene>
    <name evidence="3" type="ORF">OPV22_028049</name>
</gene>
<dbReference type="InterPro" id="IPR006015">
    <property type="entry name" value="Universal_stress_UspA"/>
</dbReference>
<protein>
    <recommendedName>
        <fullName evidence="2">UspA domain-containing protein</fullName>
    </recommendedName>
</protein>
<evidence type="ECO:0000256" key="1">
    <source>
        <dbReference type="SAM" id="MobiDB-lite"/>
    </source>
</evidence>
<comment type="caution">
    <text evidence="3">The sequence shown here is derived from an EMBL/GenBank/DDBJ whole genome shotgun (WGS) entry which is preliminary data.</text>
</comment>
<name>A0AAV8P3M2_ENSVE</name>
<feature type="compositionally biased region" description="Polar residues" evidence="1">
    <location>
        <begin position="165"/>
        <end position="185"/>
    </location>
</feature>
<dbReference type="Pfam" id="PF00582">
    <property type="entry name" value="Usp"/>
    <property type="match status" value="1"/>
</dbReference>
<dbReference type="Gene3D" id="3.40.50.620">
    <property type="entry name" value="HUPs"/>
    <property type="match status" value="1"/>
</dbReference>
<sequence length="219" mass="24068">MKVLVAVDESEGSLYALSWALDNLFTSAGDVPDKTETLGRLVLIHAQQPLQHFMHPVGPFYATSSVIDSVRRAQEQNSRNLLERATRVCRSKLVEAETVIVDGDPKEMICRFAEQMQADLLVVGSRGLSKLRRAILGSVGDYCAHHAKCPSILLSTVVSGIVSPSSNLPEGQQDSGARSSDTSNKAVVRGRPREPDAIRISERRRRSWRSLPHGNLGER</sequence>
<proteinExistence type="predicted"/>
<dbReference type="AlphaFoldDB" id="A0AAV8P3M2"/>
<keyword evidence="4" id="KW-1185">Reference proteome</keyword>
<accession>A0AAV8P3M2</accession>
<dbReference type="CDD" id="cd23659">
    <property type="entry name" value="USP_At3g01520-like"/>
    <property type="match status" value="1"/>
</dbReference>
<evidence type="ECO:0000259" key="2">
    <source>
        <dbReference type="Pfam" id="PF00582"/>
    </source>
</evidence>